<dbReference type="Pfam" id="PF04851">
    <property type="entry name" value="ResIII"/>
    <property type="match status" value="1"/>
</dbReference>
<gene>
    <name evidence="2" type="ORF">BN381_600008</name>
</gene>
<dbReference type="GO" id="GO:0016787">
    <property type="term" value="F:hydrolase activity"/>
    <property type="evidence" value="ECO:0007669"/>
    <property type="project" value="InterPro"/>
</dbReference>
<evidence type="ECO:0000313" key="2">
    <source>
        <dbReference type="EMBL" id="CCM65194.1"/>
    </source>
</evidence>
<dbReference type="InterPro" id="IPR050742">
    <property type="entry name" value="Helicase_Restrict-Modif_Enz"/>
</dbReference>
<name>R4Z2M8_9ACTN</name>
<accession>R4Z2M8</accession>
<dbReference type="InterPro" id="IPR027417">
    <property type="entry name" value="P-loop_NTPase"/>
</dbReference>
<keyword evidence="2" id="KW-0540">Nuclease</keyword>
<proteinExistence type="predicted"/>
<dbReference type="PANTHER" id="PTHR47396:SF1">
    <property type="entry name" value="ATP-DEPENDENT HELICASE IRC3-RELATED"/>
    <property type="match status" value="1"/>
</dbReference>
<protein>
    <submittedName>
        <fullName evidence="2">Putative restriction endonuclease domain protein</fullName>
    </submittedName>
</protein>
<dbReference type="EMBL" id="CANL01000057">
    <property type="protein sequence ID" value="CCM65194.1"/>
    <property type="molecule type" value="Genomic_DNA"/>
</dbReference>
<dbReference type="GO" id="GO:0003677">
    <property type="term" value="F:DNA binding"/>
    <property type="evidence" value="ECO:0007669"/>
    <property type="project" value="InterPro"/>
</dbReference>
<dbReference type="GO" id="GO:0005524">
    <property type="term" value="F:ATP binding"/>
    <property type="evidence" value="ECO:0007669"/>
    <property type="project" value="InterPro"/>
</dbReference>
<reference evidence="2 3" key="1">
    <citation type="journal article" date="2013" name="ISME J.">
        <title>Metabolic model for the filamentous 'Candidatus Microthrix parvicella' based on genomic and metagenomic analyses.</title>
        <authorList>
            <person name="Jon McIlroy S."/>
            <person name="Kristiansen R."/>
            <person name="Albertsen M."/>
            <person name="Michael Karst S."/>
            <person name="Rossetti S."/>
            <person name="Lund Nielsen J."/>
            <person name="Tandoi V."/>
            <person name="James Seviour R."/>
            <person name="Nielsen P.H."/>
        </authorList>
    </citation>
    <scope>NUCLEOTIDE SEQUENCE [LARGE SCALE GENOMIC DNA]</scope>
    <source>
        <strain evidence="2 3">RN1</strain>
    </source>
</reference>
<keyword evidence="3" id="KW-1185">Reference proteome</keyword>
<feature type="domain" description="Helicase/UvrB N-terminal" evidence="1">
    <location>
        <begin position="98"/>
        <end position="204"/>
    </location>
</feature>
<dbReference type="SUPFAM" id="SSF52540">
    <property type="entry name" value="P-loop containing nucleoside triphosphate hydrolases"/>
    <property type="match status" value="1"/>
</dbReference>
<dbReference type="HOGENOM" id="CLU_945572_0_0_11"/>
<comment type="caution">
    <text evidence="2">The sequence shown here is derived from an EMBL/GenBank/DDBJ whole genome shotgun (WGS) entry which is preliminary data.</text>
</comment>
<dbReference type="PANTHER" id="PTHR47396">
    <property type="entry name" value="TYPE I RESTRICTION ENZYME ECOKI R PROTEIN"/>
    <property type="match status" value="1"/>
</dbReference>
<dbReference type="GO" id="GO:0004519">
    <property type="term" value="F:endonuclease activity"/>
    <property type="evidence" value="ECO:0007669"/>
    <property type="project" value="UniProtKB-KW"/>
</dbReference>
<dbReference type="AlphaFoldDB" id="R4Z2M8"/>
<organism evidence="2 3">
    <name type="scientific">Candidatus Neomicrothrix parvicella RN1</name>
    <dbReference type="NCBI Taxonomy" id="1229780"/>
    <lineage>
        <taxon>Bacteria</taxon>
        <taxon>Bacillati</taxon>
        <taxon>Actinomycetota</taxon>
        <taxon>Acidimicrobiia</taxon>
        <taxon>Acidimicrobiales</taxon>
        <taxon>Microthrixaceae</taxon>
        <taxon>Candidatus Neomicrothrix</taxon>
    </lineage>
</organism>
<dbReference type="eggNOG" id="COG4096">
    <property type="taxonomic scope" value="Bacteria"/>
</dbReference>
<dbReference type="InterPro" id="IPR006935">
    <property type="entry name" value="Helicase/UvrB_N"/>
</dbReference>
<dbReference type="GO" id="GO:0005829">
    <property type="term" value="C:cytosol"/>
    <property type="evidence" value="ECO:0007669"/>
    <property type="project" value="TreeGrafter"/>
</dbReference>
<dbReference type="Gene3D" id="3.40.50.300">
    <property type="entry name" value="P-loop containing nucleotide triphosphate hydrolases"/>
    <property type="match status" value="1"/>
</dbReference>
<dbReference type="Gene3D" id="3.90.1570.30">
    <property type="match status" value="1"/>
</dbReference>
<evidence type="ECO:0000259" key="1">
    <source>
        <dbReference type="Pfam" id="PF04851"/>
    </source>
</evidence>
<evidence type="ECO:0000313" key="3">
    <source>
        <dbReference type="Proteomes" id="UP000018291"/>
    </source>
</evidence>
<keyword evidence="2" id="KW-0255">Endonuclease</keyword>
<keyword evidence="2" id="KW-0378">Hydrolase</keyword>
<dbReference type="STRING" id="1229780.BN381_600008"/>
<sequence>MLWGNDGLPFAVVEAKKSMGSPLAGQQQAKLYADCLAEMTGQRPLIYYSNGYDHWLWDDAQAPPRSVQGFHTKDELARMIQRRTTKVSLADLPIADEIVERYYQKRAIRAIGEHFEADKQRRALVVMATGASKTRTVVALADLLMRANLVKRVLFLADRQELVKQAVNAFKTHLPDSAPVNLLTEGDVDGRVYVSTYQTMMARSTRSAATAPAVSGWGTSIWWSSTRRTGRCIASIGASSTTSIRCWWGSPSRLRFLLRCLIPADMTARAASTKSIAGLTDARRLNRPGFLGGS</sequence>
<dbReference type="Proteomes" id="UP000018291">
    <property type="component" value="Unassembled WGS sequence"/>
</dbReference>